<dbReference type="PANTHER" id="PTHR30273">
    <property type="entry name" value="PERIPLASMIC SIGNAL SENSOR AND SIGMA FACTOR ACTIVATOR FECR-RELATED"/>
    <property type="match status" value="1"/>
</dbReference>
<dbReference type="InterPro" id="IPR012373">
    <property type="entry name" value="Ferrdict_sens_TM"/>
</dbReference>
<feature type="transmembrane region" description="Helical" evidence="1">
    <location>
        <begin position="84"/>
        <end position="103"/>
    </location>
</feature>
<keyword evidence="1" id="KW-0812">Transmembrane</keyword>
<dbReference type="AlphaFoldDB" id="A0A1U6IUV7"/>
<dbReference type="STRING" id="428990.SAMN06295987_1164"/>
<keyword evidence="1" id="KW-1133">Transmembrane helix</keyword>
<organism evidence="4 5">
    <name type="scientific">Novosphingobium mathurense</name>
    <dbReference type="NCBI Taxonomy" id="428990"/>
    <lineage>
        <taxon>Bacteria</taxon>
        <taxon>Pseudomonadati</taxon>
        <taxon>Pseudomonadota</taxon>
        <taxon>Alphaproteobacteria</taxon>
        <taxon>Sphingomonadales</taxon>
        <taxon>Sphingomonadaceae</taxon>
        <taxon>Novosphingobium</taxon>
    </lineage>
</organism>
<dbReference type="Gene3D" id="2.60.120.1440">
    <property type="match status" value="1"/>
</dbReference>
<evidence type="ECO:0000259" key="2">
    <source>
        <dbReference type="Pfam" id="PF04773"/>
    </source>
</evidence>
<dbReference type="PIRSF" id="PIRSF018266">
    <property type="entry name" value="FecR"/>
    <property type="match status" value="1"/>
</dbReference>
<protein>
    <submittedName>
        <fullName evidence="4">FecR family protein</fullName>
    </submittedName>
</protein>
<dbReference type="PANTHER" id="PTHR30273:SF2">
    <property type="entry name" value="PROTEIN FECR"/>
    <property type="match status" value="1"/>
</dbReference>
<sequence>MNDNDNAFPGRGEALKDEAIEWVVHLHGPEAAAFKGRFEQWRAQSPDHRQAYEWAMRHFDASAILKESEQHGLARTSRPRVGRCIFLGLALAAAASVMLATLGNRQAADGAKLLPHDSGQKSALATSRGQIRTFVLADGTSVTLDAQSKLRVTMDPSQRRLDLEQGRVRVAVARDARPLTVFAGAGEIVAREGAFDVSFGNRNILVSFIRGSGTIQPRSGSVAFAGQPMNALTGQRYTYRRFDFVGAAKVTTAPGIDDRQWPTGWFEYHTVPLSVLVAEANRYGQRKIVLDDAGIGAIAVTGRFHLTNTEGFAQRLAESLHLDMIRRADAIHLTRE</sequence>
<reference evidence="5" key="1">
    <citation type="submission" date="2017-02" db="EMBL/GenBank/DDBJ databases">
        <authorList>
            <person name="Varghese N."/>
            <person name="Submissions S."/>
        </authorList>
    </citation>
    <scope>NUCLEOTIDE SEQUENCE [LARGE SCALE GENOMIC DNA]</scope>
    <source>
        <strain evidence="5">SM117</strain>
    </source>
</reference>
<dbReference type="EMBL" id="FVZE01000016">
    <property type="protein sequence ID" value="SLK11809.1"/>
    <property type="molecule type" value="Genomic_DNA"/>
</dbReference>
<dbReference type="InterPro" id="IPR006860">
    <property type="entry name" value="FecR"/>
</dbReference>
<dbReference type="GO" id="GO:0016989">
    <property type="term" value="F:sigma factor antagonist activity"/>
    <property type="evidence" value="ECO:0007669"/>
    <property type="project" value="TreeGrafter"/>
</dbReference>
<feature type="domain" description="FecR protein" evidence="2">
    <location>
        <begin position="124"/>
        <end position="211"/>
    </location>
</feature>
<keyword evidence="5" id="KW-1185">Reference proteome</keyword>
<dbReference type="Proteomes" id="UP000190989">
    <property type="component" value="Unassembled WGS sequence"/>
</dbReference>
<name>A0A1U6IUV7_9SPHN</name>
<evidence type="ECO:0000313" key="4">
    <source>
        <dbReference type="EMBL" id="SLK11809.1"/>
    </source>
</evidence>
<dbReference type="Pfam" id="PF16220">
    <property type="entry name" value="DUF4880"/>
    <property type="match status" value="1"/>
</dbReference>
<dbReference type="Pfam" id="PF04773">
    <property type="entry name" value="FecR"/>
    <property type="match status" value="1"/>
</dbReference>
<feature type="domain" description="FecR N-terminal" evidence="3">
    <location>
        <begin position="17"/>
        <end position="53"/>
    </location>
</feature>
<dbReference type="InterPro" id="IPR032623">
    <property type="entry name" value="FecR_N"/>
</dbReference>
<evidence type="ECO:0000259" key="3">
    <source>
        <dbReference type="Pfam" id="PF16220"/>
    </source>
</evidence>
<gene>
    <name evidence="4" type="ORF">SAMN06295987_1164</name>
</gene>
<proteinExistence type="predicted"/>
<evidence type="ECO:0000256" key="1">
    <source>
        <dbReference type="SAM" id="Phobius"/>
    </source>
</evidence>
<dbReference type="RefSeq" id="WP_079731971.1">
    <property type="nucleotide sequence ID" value="NZ_FVZE01000016.1"/>
</dbReference>
<evidence type="ECO:0000313" key="5">
    <source>
        <dbReference type="Proteomes" id="UP000190989"/>
    </source>
</evidence>
<keyword evidence="1" id="KW-0472">Membrane</keyword>
<accession>A0A1U6IUV7</accession>